<dbReference type="Gene3D" id="3.40.50.300">
    <property type="entry name" value="P-loop containing nucleotide triphosphate hydrolases"/>
    <property type="match status" value="2"/>
</dbReference>
<dbReference type="CDD" id="cd19511">
    <property type="entry name" value="RecA-like_CDC48_r2-like"/>
    <property type="match status" value="1"/>
</dbReference>
<dbReference type="SUPFAM" id="SSF52540">
    <property type="entry name" value="P-loop containing nucleoside triphosphate hydrolases"/>
    <property type="match status" value="2"/>
</dbReference>
<proteinExistence type="predicted"/>
<dbReference type="InterPro" id="IPR003593">
    <property type="entry name" value="AAA+_ATPase"/>
</dbReference>
<dbReference type="SMART" id="SM00382">
    <property type="entry name" value="AAA"/>
    <property type="match status" value="2"/>
</dbReference>
<protein>
    <recommendedName>
        <fullName evidence="6">LIM zinc-binding domain-containing protein</fullName>
    </recommendedName>
</protein>
<dbReference type="AlphaFoldDB" id="A0A261Y595"/>
<keyword evidence="8" id="KW-1185">Reference proteome</keyword>
<evidence type="ECO:0000313" key="7">
    <source>
        <dbReference type="EMBL" id="OZJ05773.1"/>
    </source>
</evidence>
<evidence type="ECO:0000256" key="2">
    <source>
        <dbReference type="ARBA" id="ARBA00022741"/>
    </source>
</evidence>
<dbReference type="InterPro" id="IPR003960">
    <property type="entry name" value="ATPase_AAA_CS"/>
</dbReference>
<name>A0A261Y595_9FUNG</name>
<gene>
    <name evidence="7" type="ORF">BZG36_01301</name>
</gene>
<reference evidence="7 8" key="1">
    <citation type="journal article" date="2017" name="Mycologia">
        <title>Bifiguratus adelaidae, gen. et sp. nov., a new member of Mucoromycotina in endophytic and soil-dwelling habitats.</title>
        <authorList>
            <person name="Torres-Cruz T.J."/>
            <person name="Billingsley Tobias T.L."/>
            <person name="Almatruk M."/>
            <person name="Hesse C."/>
            <person name="Kuske C.R."/>
            <person name="Desiro A."/>
            <person name="Benucci G.M."/>
            <person name="Bonito G."/>
            <person name="Stajich J.E."/>
            <person name="Dunlap C."/>
            <person name="Arnold A.E."/>
            <person name="Porras-Alfaro A."/>
        </authorList>
    </citation>
    <scope>NUCLEOTIDE SEQUENCE [LARGE SCALE GENOMIC DNA]</scope>
    <source>
        <strain evidence="7 8">AZ0501</strain>
    </source>
</reference>
<dbReference type="Pfam" id="PF00004">
    <property type="entry name" value="AAA"/>
    <property type="match status" value="2"/>
</dbReference>
<dbReference type="SMART" id="SM00132">
    <property type="entry name" value="LIM"/>
    <property type="match status" value="2"/>
</dbReference>
<evidence type="ECO:0000256" key="4">
    <source>
        <dbReference type="ARBA" id="ARBA00022840"/>
    </source>
</evidence>
<dbReference type="PANTHER" id="PTHR23077">
    <property type="entry name" value="AAA-FAMILY ATPASE"/>
    <property type="match status" value="1"/>
</dbReference>
<dbReference type="Pfam" id="PF17862">
    <property type="entry name" value="AAA_lid_3"/>
    <property type="match status" value="2"/>
</dbReference>
<evidence type="ECO:0000256" key="3">
    <source>
        <dbReference type="ARBA" id="ARBA00022833"/>
    </source>
</evidence>
<dbReference type="GO" id="GO:0005524">
    <property type="term" value="F:ATP binding"/>
    <property type="evidence" value="ECO:0007669"/>
    <property type="project" value="UniProtKB-KW"/>
</dbReference>
<organism evidence="7 8">
    <name type="scientific">Bifiguratus adelaidae</name>
    <dbReference type="NCBI Taxonomy" id="1938954"/>
    <lineage>
        <taxon>Eukaryota</taxon>
        <taxon>Fungi</taxon>
        <taxon>Fungi incertae sedis</taxon>
        <taxon>Mucoromycota</taxon>
        <taxon>Mucoromycotina</taxon>
        <taxon>Endogonomycetes</taxon>
        <taxon>Endogonales</taxon>
        <taxon>Endogonales incertae sedis</taxon>
        <taxon>Bifiguratus</taxon>
    </lineage>
</organism>
<dbReference type="GO" id="GO:0046872">
    <property type="term" value="F:metal ion binding"/>
    <property type="evidence" value="ECO:0007669"/>
    <property type="project" value="UniProtKB-KW"/>
</dbReference>
<feature type="domain" description="LIM zinc-binding" evidence="6">
    <location>
        <begin position="76"/>
        <end position="138"/>
    </location>
</feature>
<dbReference type="Proteomes" id="UP000242875">
    <property type="component" value="Unassembled WGS sequence"/>
</dbReference>
<dbReference type="EMBL" id="MVBO01000010">
    <property type="protein sequence ID" value="OZJ05773.1"/>
    <property type="molecule type" value="Genomic_DNA"/>
</dbReference>
<dbReference type="FunFam" id="1.10.8.60:FF:000038">
    <property type="entry name" value="spermatogenesis-associated protein 5-like protein 1"/>
    <property type="match status" value="1"/>
</dbReference>
<evidence type="ECO:0000256" key="1">
    <source>
        <dbReference type="ARBA" id="ARBA00022723"/>
    </source>
</evidence>
<dbReference type="FunFam" id="3.40.50.300:FF:001440">
    <property type="entry name" value="ATPase, AAA family protein"/>
    <property type="match status" value="1"/>
</dbReference>
<dbReference type="PANTHER" id="PTHR23077:SF117">
    <property type="entry name" value="AAA+ ATPASE DOMAIN-CONTAINING PROTEIN"/>
    <property type="match status" value="1"/>
</dbReference>
<evidence type="ECO:0000259" key="6">
    <source>
        <dbReference type="PROSITE" id="PS50023"/>
    </source>
</evidence>
<dbReference type="CDD" id="cd08368">
    <property type="entry name" value="LIM"/>
    <property type="match status" value="2"/>
</dbReference>
<feature type="domain" description="LIM zinc-binding" evidence="6">
    <location>
        <begin position="266"/>
        <end position="326"/>
    </location>
</feature>
<comment type="caution">
    <text evidence="7">The sequence shown here is derived from an EMBL/GenBank/DDBJ whole genome shotgun (WGS) entry which is preliminary data.</text>
</comment>
<dbReference type="OrthoDB" id="5421at2759"/>
<keyword evidence="1 5" id="KW-0479">Metal-binding</keyword>
<dbReference type="InterPro" id="IPR050168">
    <property type="entry name" value="AAA_ATPase_domain"/>
</dbReference>
<dbReference type="InterPro" id="IPR027417">
    <property type="entry name" value="P-loop_NTPase"/>
</dbReference>
<keyword evidence="2" id="KW-0547">Nucleotide-binding</keyword>
<dbReference type="Pfam" id="PF00412">
    <property type="entry name" value="LIM"/>
    <property type="match status" value="1"/>
</dbReference>
<dbReference type="PROSITE" id="PS00478">
    <property type="entry name" value="LIM_DOMAIN_1"/>
    <property type="match status" value="2"/>
</dbReference>
<evidence type="ECO:0000256" key="5">
    <source>
        <dbReference type="PROSITE-ProRule" id="PRU00125"/>
    </source>
</evidence>
<dbReference type="InterPro" id="IPR001781">
    <property type="entry name" value="Znf_LIM"/>
</dbReference>
<accession>A0A261Y595</accession>
<keyword evidence="3 5" id="KW-0862">Zinc</keyword>
<sequence length="1090" mass="119531">MQYSNIIEAGSVLSLNSKDRKIGTPDRKPMTPPTPGLEFNLACDGCGDPLKKSFMTPDNPDKVLCTDCVSVAYTKGRCPECKNAVLPVNGQYIESHSKYWHKECFQCRYCRLDISKSPMVDLTGAPCCESCLMAQEGKKARASSASNNTSSISRQPPHLHINLQSPLLSDLLERAPNNSSPTISIFFNSPTPSNAARRLSCSSGITAETESIATPRCESPKAPLSLKVDMPENAFMITTSPSPSIESVSPRPHLLSKDVPARVPLSVCAKCHEMLRGISVKIATGEKFHQECFLCAACDVAFTESEYVVNNGKAYHPGCAPTVTRINVGIQCHKCHRLINGKFLRNNDQCYHPQIYHARLAIGNVQPDELRLDPLIKRTLGAQASNVTKFRLEKISQTLSQPQRVQVRVEKTGDMFMAMETMSLWRACSIERQQEIIRAILNGLVIANGCSIEIQGRHNLILYIESIDPANEFSMFGAQTHIDLKGLKGSDLGGDPEASFTPLPGLTKAYESLYEVVSYPLIYSDVIARLHVECPKGVLLFGPPGVGKTYLVSQVTAACKAKLIIINGPEVYGPYIGESEARLREKFAEATIYMKETSRPVVIFIDEIDALTPQRTEAGLHESRVVAQLLTLMDGATSRGRLVVIGATNRPNAIDPALRRPGRFDREINIEPPSEVVREEILRSLTAKMTIGKDVDIQQLARSANGYVGADLASLCRETAVCALERGMHAENKDDKFCVRMEDFIAATGKIGPSLHRGYSIDVENTSWDDVGGLDEVKLQLQQAIEWPTKYRETFTRLGLRPPRGILLYGPPGCSKTTLVKVIAGTSGFSFFSVNGAQIFSPFVGDSEKIVSDVFSRARASQPSLVFLDEIETIVGKRNLGGDSGQQGDPVQERVLSMLLNEMDGVEAATGVLIVGATNRPDMLDAALLRPGRFDQVLYVPHPDQTARAHIFRIHLKNTPIAEDVNVDDLATKTELFTGADIANVCREAALIALREDRRAAVVAAKHFQAALAVVPPSVTKDMAKQYAALQTRYADPGLHGTVELFPQMPVKLLRMCHLACTISPLELKQPGLERHIRPTGYCRDIAMLP</sequence>
<evidence type="ECO:0000313" key="8">
    <source>
        <dbReference type="Proteomes" id="UP000242875"/>
    </source>
</evidence>
<dbReference type="Gene3D" id="2.10.110.10">
    <property type="entry name" value="Cysteine Rich Protein"/>
    <property type="match status" value="2"/>
</dbReference>
<keyword evidence="4" id="KW-0067">ATP-binding</keyword>
<dbReference type="FunFam" id="3.40.50.300:FF:000061">
    <property type="entry name" value="ATPase family, AAA domain-containing 2"/>
    <property type="match status" value="1"/>
</dbReference>
<keyword evidence="5" id="KW-0440">LIM domain</keyword>
<dbReference type="InterPro" id="IPR003959">
    <property type="entry name" value="ATPase_AAA_core"/>
</dbReference>
<dbReference type="Gene3D" id="1.10.8.60">
    <property type="match status" value="2"/>
</dbReference>
<dbReference type="GO" id="GO:0016887">
    <property type="term" value="F:ATP hydrolysis activity"/>
    <property type="evidence" value="ECO:0007669"/>
    <property type="project" value="InterPro"/>
</dbReference>
<dbReference type="PROSITE" id="PS00674">
    <property type="entry name" value="AAA"/>
    <property type="match status" value="2"/>
</dbReference>
<dbReference type="InterPro" id="IPR041569">
    <property type="entry name" value="AAA_lid_3"/>
</dbReference>
<dbReference type="PROSITE" id="PS50023">
    <property type="entry name" value="LIM_DOMAIN_2"/>
    <property type="match status" value="2"/>
</dbReference>